<evidence type="ECO:0000256" key="2">
    <source>
        <dbReference type="ARBA" id="ARBA00004120"/>
    </source>
</evidence>
<evidence type="ECO:0000313" key="16">
    <source>
        <dbReference type="RefSeq" id="XP_072583044.1"/>
    </source>
</evidence>
<dbReference type="Pfam" id="PF25977">
    <property type="entry name" value="DZIP1"/>
    <property type="match status" value="1"/>
</dbReference>
<feature type="region of interest" description="Disordered" evidence="13">
    <location>
        <begin position="1226"/>
        <end position="1259"/>
    </location>
</feature>
<dbReference type="InterPro" id="IPR032714">
    <property type="entry name" value="DZIP1_N"/>
</dbReference>
<sequence length="1414" mass="159015">MQYLVTTAEGLNGSVLGAYPVPPFKFHLRSESVDWRRLSAVDVDRVVRELDVATLQDNIIHVTFCSLDQEVCHRCRQPLDQAMLNLVRLAQLTIEYLLHCQNCLSTTITQLETRLQASLSQQEKDRQELERQAQEFKGVKEESRQRRKMIHTLQQLLLQTGGHNYHPCHLCDKAFMNVTFLQSHIQRKHLNMAEGAKQKKPEWLLEEDMLEELRDKLKQTQEELEAQREAEKRRQLQEAEVSHQKEIETKKKFDEWKEKERASLYEEIDKFKKSLWDEFKSVTNHNSMLEEKLQMLQFQSQSMMESNLKLLLDESQVNVKQSQEIQALKEKMDIQIRTMSLRKEEGTCKGLKAVEPEDSSSEDLKNSRGDQQKVLASLRPKPTLLKFRSMVEKTLEKKLESMGIPKNKKGISIKTLQYLEPLLRYQRLQKTQECSEFLSLRVKFDKEVTSRAKKIQKKERTLRFQLDTKAPVQRQRGPKVIKEAQPKPKAKTLPVALPFSVAEVPMEIRQRLKGHGPGLARVPAPIPHQRAHGHFDSPASLRRGLSTSPFSLEEDSEQQTLLQPKQGPFRKRPQSRADRECSDIETLEESLQPPDKSSGGLASSVQRQRGPKVIKEAQPKPKAKDLPVALPSSVAEVPMETRQSLKGHGPGLARVPAPIPHQRAHGHFDSPASLRRGLSKSPFSLEEDSEQQTLLQPKQGPFRKRPQSRADRECSDIETLEESSQPPDKSSVQRQRGPKVIKEAQPKPKAKDLPVALPSSVAEVPMETRQSLKGHGPGLARVPAPIPHQRAHGHFDSPASLRRGLSKSPFSLEEDSEQQTLLQPKQGPFRKRPQSRADRECSDIETLEESSQPPDKSSVQRQRGPKVIKEAQAKPKPRTLPVALPSSVAEVPMETRQSLKGHGPGLARVPAPIPHQRAHGHFDSPASLRRGLSKSPFSLEEDSEQQTLLQPKQGPFRKRPQSRADRECSDIETLEESSQPPDKSSVQRQRGPKVIKEAQPKPKAKDLPVALPSSVAEVPMETHQSLKGHGPGLARVPAPIPHQRAHGHFDSPASLRRGLSKSPFSLEEDSEQQTLLQPKQGPFRKRPQSRADRECSDIETLEESSQPPDKSSVQRQWGPKVIKEAQAKPKPRTLPVALPSSVAEVPMETRQSLKGHGPGLARVPAPIPHQRAHGHFDSPASLRRGLSKSPFSLEEDAEQQTFLQPLQDPFRPQSRADWECSDIETLEEIPQPPEKSSVQRQRGPKVIKEAQPKPKPRTLPVALPCSVVEVPMETHQSLNGHGPGLAQVPAPIPHQRAHGHLDSPASLRRGLSKSPFSLEEDTEQQIFHQPLQDPFRPQSLADLEFSDIETLEEIPQPPGKSSETMVQSLVKNFEEELDVPVQKPHGGIKLFLPSKGGPRRAAVPGSESQVSCLG</sequence>
<keyword evidence="9" id="KW-0206">Cytoskeleton</keyword>
<evidence type="ECO:0000256" key="7">
    <source>
        <dbReference type="ARBA" id="ARBA00022833"/>
    </source>
</evidence>
<feature type="coiled-coil region" evidence="12">
    <location>
        <begin position="112"/>
        <end position="146"/>
    </location>
</feature>
<evidence type="ECO:0000256" key="5">
    <source>
        <dbReference type="ARBA" id="ARBA00022723"/>
    </source>
</evidence>
<feature type="region of interest" description="Disordered" evidence="13">
    <location>
        <begin position="1384"/>
        <end position="1414"/>
    </location>
</feature>
<evidence type="ECO:0000259" key="14">
    <source>
        <dbReference type="PROSITE" id="PS50157"/>
    </source>
</evidence>
<feature type="region of interest" description="Disordered" evidence="13">
    <location>
        <begin position="512"/>
        <end position="1199"/>
    </location>
</feature>
<evidence type="ECO:0000256" key="1">
    <source>
        <dbReference type="ARBA" id="ARBA00004114"/>
    </source>
</evidence>
<evidence type="ECO:0000256" key="9">
    <source>
        <dbReference type="ARBA" id="ARBA00023212"/>
    </source>
</evidence>
<feature type="domain" description="C2H2-type" evidence="14">
    <location>
        <begin position="166"/>
        <end position="194"/>
    </location>
</feature>
<feature type="compositionally biased region" description="Polar residues" evidence="13">
    <location>
        <begin position="849"/>
        <end position="861"/>
    </location>
</feature>
<dbReference type="RefSeq" id="XP_072583044.1">
    <property type="nucleotide sequence ID" value="XM_072726943.1"/>
</dbReference>
<evidence type="ECO:0000256" key="10">
    <source>
        <dbReference type="ARBA" id="ARBA00023273"/>
    </source>
</evidence>
<dbReference type="InterPro" id="IPR013087">
    <property type="entry name" value="Znf_C2H2_type"/>
</dbReference>
<feature type="compositionally biased region" description="Polar residues" evidence="13">
    <location>
        <begin position="1103"/>
        <end position="1115"/>
    </location>
</feature>
<evidence type="ECO:0000256" key="6">
    <source>
        <dbReference type="ARBA" id="ARBA00022771"/>
    </source>
</evidence>
<dbReference type="GeneID" id="112935005"/>
<evidence type="ECO:0000256" key="12">
    <source>
        <dbReference type="SAM" id="Coils"/>
    </source>
</evidence>
<dbReference type="Pfam" id="PF13815">
    <property type="entry name" value="Dzip-like_N"/>
    <property type="match status" value="1"/>
</dbReference>
<evidence type="ECO:0000313" key="15">
    <source>
        <dbReference type="Proteomes" id="UP001652641"/>
    </source>
</evidence>
<evidence type="ECO:0000256" key="4">
    <source>
        <dbReference type="ARBA" id="ARBA00022490"/>
    </source>
</evidence>
<organism evidence="15 16">
    <name type="scientific">Vulpes vulpes</name>
    <name type="common">Red fox</name>
    <dbReference type="NCBI Taxonomy" id="9627"/>
    <lineage>
        <taxon>Eukaryota</taxon>
        <taxon>Metazoa</taxon>
        <taxon>Chordata</taxon>
        <taxon>Craniata</taxon>
        <taxon>Vertebrata</taxon>
        <taxon>Euteleostomi</taxon>
        <taxon>Mammalia</taxon>
        <taxon>Eutheria</taxon>
        <taxon>Laurasiatheria</taxon>
        <taxon>Carnivora</taxon>
        <taxon>Caniformia</taxon>
        <taxon>Canidae</taxon>
        <taxon>Vulpes</taxon>
    </lineage>
</organism>
<feature type="compositionally biased region" description="Polar residues" evidence="13">
    <location>
        <begin position="976"/>
        <end position="988"/>
    </location>
</feature>
<keyword evidence="8 12" id="KW-0175">Coiled coil</keyword>
<feature type="region of interest" description="Disordered" evidence="13">
    <location>
        <begin position="347"/>
        <end position="372"/>
    </location>
</feature>
<dbReference type="PANTHER" id="PTHR21502:SF8">
    <property type="entry name" value="CILIUM ASSEMBLY PROTEIN DZIP1L"/>
    <property type="match status" value="1"/>
</dbReference>
<proteinExistence type="inferred from homology"/>
<feature type="region of interest" description="Disordered" evidence="13">
    <location>
        <begin position="223"/>
        <end position="244"/>
    </location>
</feature>
<evidence type="ECO:0000256" key="8">
    <source>
        <dbReference type="ARBA" id="ARBA00023054"/>
    </source>
</evidence>
<reference evidence="16" key="1">
    <citation type="submission" date="2025-08" db="UniProtKB">
        <authorList>
            <consortium name="RefSeq"/>
        </authorList>
    </citation>
    <scope>IDENTIFICATION</scope>
    <source>
        <tissue evidence="16">Cell line</tissue>
    </source>
</reference>
<keyword evidence="6 11" id="KW-0863">Zinc-finger</keyword>
<dbReference type="InterPro" id="IPR051241">
    <property type="entry name" value="DZIP_RILPL"/>
</dbReference>
<keyword evidence="15" id="KW-1185">Reference proteome</keyword>
<evidence type="ECO:0000256" key="3">
    <source>
        <dbReference type="ARBA" id="ARBA00009131"/>
    </source>
</evidence>
<keyword evidence="7" id="KW-0862">Zinc</keyword>
<comment type="subcellular location">
    <subcellularLocation>
        <location evidence="2">Cytoplasm</location>
        <location evidence="2">Cytoskeleton</location>
        <location evidence="2">Cilium basal body</location>
    </subcellularLocation>
    <subcellularLocation>
        <location evidence="1">Cytoplasm</location>
        <location evidence="1">Cytoskeleton</location>
        <location evidence="1">Microtubule organizing center</location>
        <location evidence="1">Centrosome</location>
        <location evidence="1">Centriole</location>
    </subcellularLocation>
</comment>
<keyword evidence="10" id="KW-0966">Cell projection</keyword>
<dbReference type="InterPro" id="IPR058883">
    <property type="entry name" value="DZIP1_dom"/>
</dbReference>
<feature type="compositionally biased region" description="Basic and acidic residues" evidence="13">
    <location>
        <begin position="613"/>
        <end position="625"/>
    </location>
</feature>
<accession>A0ABM4XYD3</accession>
<dbReference type="PROSITE" id="PS00028">
    <property type="entry name" value="ZINC_FINGER_C2H2_1"/>
    <property type="match status" value="1"/>
</dbReference>
<evidence type="ECO:0000256" key="11">
    <source>
        <dbReference type="PROSITE-ProRule" id="PRU00042"/>
    </source>
</evidence>
<evidence type="ECO:0000256" key="13">
    <source>
        <dbReference type="SAM" id="MobiDB-lite"/>
    </source>
</evidence>
<dbReference type="PROSITE" id="PS50157">
    <property type="entry name" value="ZINC_FINGER_C2H2_2"/>
    <property type="match status" value="1"/>
</dbReference>
<gene>
    <name evidence="16" type="primary">DZIP1L</name>
</gene>
<protein>
    <submittedName>
        <fullName evidence="16">Cilium assembly protein DZIP1L</fullName>
    </submittedName>
</protein>
<keyword evidence="4" id="KW-0963">Cytoplasm</keyword>
<dbReference type="PANTHER" id="PTHR21502">
    <property type="entry name" value="ZINC FINGER PROTEIN DZIP1"/>
    <property type="match status" value="1"/>
</dbReference>
<keyword evidence="5" id="KW-0479">Metal-binding</keyword>
<dbReference type="Proteomes" id="UP001652641">
    <property type="component" value="Chromosome 11"/>
</dbReference>
<feature type="compositionally biased region" description="Basic and acidic residues" evidence="13">
    <location>
        <begin position="994"/>
        <end position="1006"/>
    </location>
</feature>
<feature type="compositionally biased region" description="Basic and acidic residues" evidence="13">
    <location>
        <begin position="740"/>
        <end position="752"/>
    </location>
</feature>
<feature type="compositionally biased region" description="Basic and acidic residues" evidence="13">
    <location>
        <begin position="362"/>
        <end position="371"/>
    </location>
</feature>
<feature type="compositionally biased region" description="Polar residues" evidence="13">
    <location>
        <begin position="722"/>
        <end position="734"/>
    </location>
</feature>
<name>A0ABM4XYD3_VULVU</name>
<comment type="similarity">
    <text evidence="3">Belongs to the DZIP C2H2-type zinc-finger protein family.</text>
</comment>